<gene>
    <name evidence="4" type="ORF">J2X09_000231</name>
</gene>
<dbReference type="PANTHER" id="PTHR13847">
    <property type="entry name" value="SARCOSINE DEHYDROGENASE-RELATED"/>
    <property type="match status" value="1"/>
</dbReference>
<accession>A0ABU1V4W7</accession>
<evidence type="ECO:0000256" key="1">
    <source>
        <dbReference type="ARBA" id="ARBA00009410"/>
    </source>
</evidence>
<dbReference type="InterPro" id="IPR036188">
    <property type="entry name" value="FAD/NAD-bd_sf"/>
</dbReference>
<dbReference type="EMBL" id="JAVDWE010000001">
    <property type="protein sequence ID" value="MDR7092508.1"/>
    <property type="molecule type" value="Genomic_DNA"/>
</dbReference>
<dbReference type="InterPro" id="IPR006076">
    <property type="entry name" value="FAD-dep_OxRdtase"/>
</dbReference>
<dbReference type="RefSeq" id="WP_204731522.1">
    <property type="nucleotide sequence ID" value="NZ_JAVDWE010000001.1"/>
</dbReference>
<evidence type="ECO:0000313" key="4">
    <source>
        <dbReference type="EMBL" id="MDR7092508.1"/>
    </source>
</evidence>
<comment type="similarity">
    <text evidence="1">Belongs to the DadA oxidoreductase family.</text>
</comment>
<dbReference type="EC" id="1.4.99.-" evidence="4"/>
<comment type="caution">
    <text evidence="4">The sequence shown here is derived from an EMBL/GenBank/DDBJ whole genome shotgun (WGS) entry which is preliminary data.</text>
</comment>
<dbReference type="GO" id="GO:0016491">
    <property type="term" value="F:oxidoreductase activity"/>
    <property type="evidence" value="ECO:0007669"/>
    <property type="project" value="UniProtKB-KW"/>
</dbReference>
<proteinExistence type="inferred from homology"/>
<sequence length="427" mass="45978">MRIAVIGAGVVGTATAFELTRDGHEVTVYERRGTVAEEASFASGALVAAGWTAPWTQPERCVHMPWSSRHDGMQLARLPRGGEWRWLWRWLQSGKGIHQTEQHRQMHQWVRYSQERLQAITEELKLDHDRSQGMIVLWRTAREAELARPSLQQLKDLDIAFRELSPEQARALEPALSTDTPLHGAVELGGEAAANCREFALSIRAEAQHMGCRFVFNTSVKAMDARGPGGVALQLAAANAPSSLEDDRPRFDAVVVCAGVHSTALLQPLGLRVPLRPVYSHSLSAAVREPLDAPASAVLDAGHGVSIARLGLRVRVAGGCEFGSPPGQLSKATLRRLYNVLADWFPGAVRLGGPRGSVQEWCGAQATLPDGSPLLGTTRLPGVWLNLGHGSAGWSMACGTARALADQMSGATPGIDLTSSSPLRFGV</sequence>
<reference evidence="4 5" key="1">
    <citation type="submission" date="2023-07" db="EMBL/GenBank/DDBJ databases">
        <title>Sorghum-associated microbial communities from plants grown in Nebraska, USA.</title>
        <authorList>
            <person name="Schachtman D."/>
        </authorList>
    </citation>
    <scope>NUCLEOTIDE SEQUENCE [LARGE SCALE GENOMIC DNA]</scope>
    <source>
        <strain evidence="4 5">BE240</strain>
    </source>
</reference>
<name>A0ABU1V4W7_9BURK</name>
<protein>
    <submittedName>
        <fullName evidence="4">D-amino-acid dehydrogenase</fullName>
        <ecNumber evidence="4">1.4.99.-</ecNumber>
    </submittedName>
</protein>
<dbReference type="Gene3D" id="3.50.50.60">
    <property type="entry name" value="FAD/NAD(P)-binding domain"/>
    <property type="match status" value="2"/>
</dbReference>
<dbReference type="PANTHER" id="PTHR13847:SF280">
    <property type="entry name" value="D-AMINO ACID DEHYDROGENASE"/>
    <property type="match status" value="1"/>
</dbReference>
<keyword evidence="5" id="KW-1185">Reference proteome</keyword>
<dbReference type="Gene3D" id="3.30.9.10">
    <property type="entry name" value="D-Amino Acid Oxidase, subunit A, domain 2"/>
    <property type="match status" value="1"/>
</dbReference>
<evidence type="ECO:0000256" key="2">
    <source>
        <dbReference type="ARBA" id="ARBA00023002"/>
    </source>
</evidence>
<evidence type="ECO:0000313" key="5">
    <source>
        <dbReference type="Proteomes" id="UP001265550"/>
    </source>
</evidence>
<dbReference type="Pfam" id="PF01266">
    <property type="entry name" value="DAO"/>
    <property type="match status" value="1"/>
</dbReference>
<dbReference type="SUPFAM" id="SSF51905">
    <property type="entry name" value="FAD/NAD(P)-binding domain"/>
    <property type="match status" value="1"/>
</dbReference>
<dbReference type="Proteomes" id="UP001265550">
    <property type="component" value="Unassembled WGS sequence"/>
</dbReference>
<keyword evidence="2 4" id="KW-0560">Oxidoreductase</keyword>
<evidence type="ECO:0000259" key="3">
    <source>
        <dbReference type="Pfam" id="PF01266"/>
    </source>
</evidence>
<organism evidence="4 5">
    <name type="scientific">Hydrogenophaga laconesensis</name>
    <dbReference type="NCBI Taxonomy" id="1805971"/>
    <lineage>
        <taxon>Bacteria</taxon>
        <taxon>Pseudomonadati</taxon>
        <taxon>Pseudomonadota</taxon>
        <taxon>Betaproteobacteria</taxon>
        <taxon>Burkholderiales</taxon>
        <taxon>Comamonadaceae</taxon>
        <taxon>Hydrogenophaga</taxon>
    </lineage>
</organism>
<feature type="domain" description="FAD dependent oxidoreductase" evidence="3">
    <location>
        <begin position="2"/>
        <end position="406"/>
    </location>
</feature>